<dbReference type="Proteomes" id="UP001431783">
    <property type="component" value="Unassembled WGS sequence"/>
</dbReference>
<dbReference type="AlphaFoldDB" id="A0AAW1TW89"/>
<feature type="compositionally biased region" description="Polar residues" evidence="1">
    <location>
        <begin position="35"/>
        <end position="45"/>
    </location>
</feature>
<evidence type="ECO:0000313" key="3">
    <source>
        <dbReference type="Proteomes" id="UP001431783"/>
    </source>
</evidence>
<comment type="caution">
    <text evidence="2">The sequence shown here is derived from an EMBL/GenBank/DDBJ whole genome shotgun (WGS) entry which is preliminary data.</text>
</comment>
<dbReference type="EMBL" id="JARQZJ010000032">
    <property type="protein sequence ID" value="KAK9874585.1"/>
    <property type="molecule type" value="Genomic_DNA"/>
</dbReference>
<evidence type="ECO:0000313" key="2">
    <source>
        <dbReference type="EMBL" id="KAK9874585.1"/>
    </source>
</evidence>
<accession>A0AAW1TW89</accession>
<sequence>MIVGKLDDFETDNNVVFPLASTKLAAHHRCYASRRQPTSSSQSVTDPGPEATLPTLLPGGRLGLGDNDVHSDSAPHKPRISVVLASANRAGSLQVPRSSAASSR</sequence>
<feature type="region of interest" description="Disordered" evidence="1">
    <location>
        <begin position="31"/>
        <end position="78"/>
    </location>
</feature>
<name>A0AAW1TW89_9CUCU</name>
<keyword evidence="3" id="KW-1185">Reference proteome</keyword>
<reference evidence="2 3" key="1">
    <citation type="submission" date="2023-03" db="EMBL/GenBank/DDBJ databases">
        <title>Genome insight into feeding habits of ladybird beetles.</title>
        <authorList>
            <person name="Li H.-S."/>
            <person name="Huang Y.-H."/>
            <person name="Pang H."/>
        </authorList>
    </citation>
    <scope>NUCLEOTIDE SEQUENCE [LARGE SCALE GENOMIC DNA]</scope>
    <source>
        <strain evidence="2">SYSU_2023b</strain>
        <tissue evidence="2">Whole body</tissue>
    </source>
</reference>
<proteinExistence type="predicted"/>
<protein>
    <submittedName>
        <fullName evidence="2">Uncharacterized protein</fullName>
    </submittedName>
</protein>
<gene>
    <name evidence="2" type="ORF">WA026_005418</name>
</gene>
<evidence type="ECO:0000256" key="1">
    <source>
        <dbReference type="SAM" id="MobiDB-lite"/>
    </source>
</evidence>
<organism evidence="2 3">
    <name type="scientific">Henosepilachna vigintioctopunctata</name>
    <dbReference type="NCBI Taxonomy" id="420089"/>
    <lineage>
        <taxon>Eukaryota</taxon>
        <taxon>Metazoa</taxon>
        <taxon>Ecdysozoa</taxon>
        <taxon>Arthropoda</taxon>
        <taxon>Hexapoda</taxon>
        <taxon>Insecta</taxon>
        <taxon>Pterygota</taxon>
        <taxon>Neoptera</taxon>
        <taxon>Endopterygota</taxon>
        <taxon>Coleoptera</taxon>
        <taxon>Polyphaga</taxon>
        <taxon>Cucujiformia</taxon>
        <taxon>Coccinelloidea</taxon>
        <taxon>Coccinellidae</taxon>
        <taxon>Epilachninae</taxon>
        <taxon>Epilachnini</taxon>
        <taxon>Henosepilachna</taxon>
    </lineage>
</organism>